<feature type="region of interest" description="Disordered" evidence="1">
    <location>
        <begin position="1"/>
        <end position="68"/>
    </location>
</feature>
<reference evidence="2 3" key="1">
    <citation type="submission" date="2024-04" db="EMBL/GenBank/DDBJ databases">
        <authorList>
            <person name="Fracassetti M."/>
        </authorList>
    </citation>
    <scope>NUCLEOTIDE SEQUENCE [LARGE SCALE GENOMIC DNA]</scope>
</reference>
<dbReference type="AlphaFoldDB" id="A0AAV2GVA0"/>
<gene>
    <name evidence="2" type="ORF">LTRI10_LOCUS53839</name>
</gene>
<proteinExistence type="predicted"/>
<accession>A0AAV2GVA0</accession>
<dbReference type="Proteomes" id="UP001497516">
    <property type="component" value="Chromosome 9"/>
</dbReference>
<protein>
    <submittedName>
        <fullName evidence="2">Uncharacterized protein</fullName>
    </submittedName>
</protein>
<evidence type="ECO:0000313" key="2">
    <source>
        <dbReference type="EMBL" id="CAL1414696.1"/>
    </source>
</evidence>
<name>A0AAV2GVA0_9ROSI</name>
<keyword evidence="3" id="KW-1185">Reference proteome</keyword>
<organism evidence="2 3">
    <name type="scientific">Linum trigynum</name>
    <dbReference type="NCBI Taxonomy" id="586398"/>
    <lineage>
        <taxon>Eukaryota</taxon>
        <taxon>Viridiplantae</taxon>
        <taxon>Streptophyta</taxon>
        <taxon>Embryophyta</taxon>
        <taxon>Tracheophyta</taxon>
        <taxon>Spermatophyta</taxon>
        <taxon>Magnoliopsida</taxon>
        <taxon>eudicotyledons</taxon>
        <taxon>Gunneridae</taxon>
        <taxon>Pentapetalae</taxon>
        <taxon>rosids</taxon>
        <taxon>fabids</taxon>
        <taxon>Malpighiales</taxon>
        <taxon>Linaceae</taxon>
        <taxon>Linum</taxon>
    </lineage>
</organism>
<evidence type="ECO:0000313" key="3">
    <source>
        <dbReference type="Proteomes" id="UP001497516"/>
    </source>
</evidence>
<evidence type="ECO:0000256" key="1">
    <source>
        <dbReference type="SAM" id="MobiDB-lite"/>
    </source>
</evidence>
<dbReference type="EMBL" id="OZ034822">
    <property type="protein sequence ID" value="CAL1414696.1"/>
    <property type="molecule type" value="Genomic_DNA"/>
</dbReference>
<sequence length="68" mass="8025">MLPIHKQGPKISPGFQKSKTQETRTKYYIFTQPKENSEQTEEGEKKNMKSLTPYNRESDGSKSKQRRY</sequence>